<accession>A0ABQ5K4N0</accession>
<name>A0ABQ5K4N0_9EUKA</name>
<feature type="compositionally biased region" description="Basic and acidic residues" evidence="1">
    <location>
        <begin position="96"/>
        <end position="116"/>
    </location>
</feature>
<evidence type="ECO:0000313" key="3">
    <source>
        <dbReference type="Proteomes" id="UP001057375"/>
    </source>
</evidence>
<protein>
    <submittedName>
        <fullName evidence="2">Uncharacterized protein</fullName>
    </submittedName>
</protein>
<proteinExistence type="predicted"/>
<evidence type="ECO:0000256" key="1">
    <source>
        <dbReference type="SAM" id="MobiDB-lite"/>
    </source>
</evidence>
<feature type="region of interest" description="Disordered" evidence="1">
    <location>
        <begin position="79"/>
        <end position="196"/>
    </location>
</feature>
<keyword evidence="3" id="KW-1185">Reference proteome</keyword>
<reference evidence="2" key="1">
    <citation type="submission" date="2022-03" db="EMBL/GenBank/DDBJ databases">
        <title>Draft genome sequence of Aduncisulcus paluster, a free-living microaerophilic Fornicata.</title>
        <authorList>
            <person name="Yuyama I."/>
            <person name="Kume K."/>
            <person name="Tamura T."/>
            <person name="Inagaki Y."/>
            <person name="Hashimoto T."/>
        </authorList>
    </citation>
    <scope>NUCLEOTIDE SEQUENCE</scope>
    <source>
        <strain evidence="2">NY0171</strain>
    </source>
</reference>
<feature type="compositionally biased region" description="Basic and acidic residues" evidence="1">
    <location>
        <begin position="124"/>
        <end position="135"/>
    </location>
</feature>
<feature type="non-terminal residue" evidence="2">
    <location>
        <position position="1"/>
    </location>
</feature>
<feature type="compositionally biased region" description="Basic residues" evidence="1">
    <location>
        <begin position="159"/>
        <end position="169"/>
    </location>
</feature>
<gene>
    <name evidence="2" type="ORF">ADUPG1_013884</name>
</gene>
<feature type="region of interest" description="Disordered" evidence="1">
    <location>
        <begin position="1"/>
        <end position="28"/>
    </location>
</feature>
<dbReference type="EMBL" id="BQXS01012750">
    <property type="protein sequence ID" value="GKT27523.1"/>
    <property type="molecule type" value="Genomic_DNA"/>
</dbReference>
<feature type="compositionally biased region" description="Basic and acidic residues" evidence="1">
    <location>
        <begin position="145"/>
        <end position="158"/>
    </location>
</feature>
<evidence type="ECO:0000313" key="2">
    <source>
        <dbReference type="EMBL" id="GKT27523.1"/>
    </source>
</evidence>
<comment type="caution">
    <text evidence="2">The sequence shown here is derived from an EMBL/GenBank/DDBJ whole genome shotgun (WGS) entry which is preliminary data.</text>
</comment>
<organism evidence="2 3">
    <name type="scientific">Aduncisulcus paluster</name>
    <dbReference type="NCBI Taxonomy" id="2918883"/>
    <lineage>
        <taxon>Eukaryota</taxon>
        <taxon>Metamonada</taxon>
        <taxon>Carpediemonas-like organisms</taxon>
        <taxon>Aduncisulcus</taxon>
    </lineage>
</organism>
<sequence length="196" mass="22236">DPQRASSFHKQLLDDQSEREEIAAAQASTAARQSLTAEYESKFAEKAGNELVESDSLIENRRQAQKLWRDLSAALDMLMPSSHSVGGGGSELSLRVIDKQNEEEKKRDVSAGKDTPRSVGRGHLSKEEMTSEDRAKRRRRNKEKGKRESKDRHTEKLLKSKNRAKKLRSKVIGEGGESIKNHTSSKQFFKFMEEHK</sequence>
<dbReference type="Proteomes" id="UP001057375">
    <property type="component" value="Unassembled WGS sequence"/>
</dbReference>